<accession>A0A8K0P6Y6</accession>
<gene>
    <name evidence="1" type="ORF">J437_LFUL001604</name>
</gene>
<evidence type="ECO:0000313" key="2">
    <source>
        <dbReference type="Proteomes" id="UP000792457"/>
    </source>
</evidence>
<name>A0A8K0P6Y6_LADFU</name>
<dbReference type="EMBL" id="KZ308992">
    <property type="protein sequence ID" value="KAG8236136.1"/>
    <property type="molecule type" value="Genomic_DNA"/>
</dbReference>
<proteinExistence type="predicted"/>
<dbReference type="OrthoDB" id="8057024at2759"/>
<comment type="caution">
    <text evidence="1">The sequence shown here is derived from an EMBL/GenBank/DDBJ whole genome shotgun (WGS) entry which is preliminary data.</text>
</comment>
<dbReference type="AlphaFoldDB" id="A0A8K0P6Y6"/>
<dbReference type="Proteomes" id="UP000792457">
    <property type="component" value="Unassembled WGS sequence"/>
</dbReference>
<organism evidence="1 2">
    <name type="scientific">Ladona fulva</name>
    <name type="common">Scarce chaser dragonfly</name>
    <name type="synonym">Libellula fulva</name>
    <dbReference type="NCBI Taxonomy" id="123851"/>
    <lineage>
        <taxon>Eukaryota</taxon>
        <taxon>Metazoa</taxon>
        <taxon>Ecdysozoa</taxon>
        <taxon>Arthropoda</taxon>
        <taxon>Hexapoda</taxon>
        <taxon>Insecta</taxon>
        <taxon>Pterygota</taxon>
        <taxon>Palaeoptera</taxon>
        <taxon>Odonata</taxon>
        <taxon>Epiprocta</taxon>
        <taxon>Anisoptera</taxon>
        <taxon>Libelluloidea</taxon>
        <taxon>Libellulidae</taxon>
        <taxon>Ladona</taxon>
    </lineage>
</organism>
<reference evidence="1" key="2">
    <citation type="submission" date="2017-10" db="EMBL/GenBank/DDBJ databases">
        <title>Ladona fulva Genome sequencing and assembly.</title>
        <authorList>
            <person name="Murali S."/>
            <person name="Richards S."/>
            <person name="Bandaranaike D."/>
            <person name="Bellair M."/>
            <person name="Blankenburg K."/>
            <person name="Chao H."/>
            <person name="Dinh H."/>
            <person name="Doddapaneni H."/>
            <person name="Dugan-Rocha S."/>
            <person name="Elkadiri S."/>
            <person name="Gnanaolivu R."/>
            <person name="Hernandez B."/>
            <person name="Skinner E."/>
            <person name="Javaid M."/>
            <person name="Lee S."/>
            <person name="Li M."/>
            <person name="Ming W."/>
            <person name="Munidasa M."/>
            <person name="Muniz J."/>
            <person name="Nguyen L."/>
            <person name="Hughes D."/>
            <person name="Osuji N."/>
            <person name="Pu L.-L."/>
            <person name="Puazo M."/>
            <person name="Qu C."/>
            <person name="Quiroz J."/>
            <person name="Raj R."/>
            <person name="Weissenberger G."/>
            <person name="Xin Y."/>
            <person name="Zou X."/>
            <person name="Han Y."/>
            <person name="Worley K."/>
            <person name="Muzny D."/>
            <person name="Gibbs R."/>
        </authorList>
    </citation>
    <scope>NUCLEOTIDE SEQUENCE</scope>
    <source>
        <strain evidence="1">Sampled in the wild</strain>
    </source>
</reference>
<protein>
    <submittedName>
        <fullName evidence="1">Uncharacterized protein</fullName>
    </submittedName>
</protein>
<sequence length="83" mass="9389">MALLEKGFKFTANLPLTQKDCENLAVDCDVALSKEDNIKVSHRVTAQCDLTIVLAWMHTPADHLKMYVANRVAQIQKWLAPEH</sequence>
<reference evidence="1" key="1">
    <citation type="submission" date="2013-04" db="EMBL/GenBank/DDBJ databases">
        <authorList>
            <person name="Qu J."/>
            <person name="Murali S.C."/>
            <person name="Bandaranaike D."/>
            <person name="Bellair M."/>
            <person name="Blankenburg K."/>
            <person name="Chao H."/>
            <person name="Dinh H."/>
            <person name="Doddapaneni H."/>
            <person name="Downs B."/>
            <person name="Dugan-Rocha S."/>
            <person name="Elkadiri S."/>
            <person name="Gnanaolivu R.D."/>
            <person name="Hernandez B."/>
            <person name="Javaid M."/>
            <person name="Jayaseelan J.C."/>
            <person name="Lee S."/>
            <person name="Li M."/>
            <person name="Ming W."/>
            <person name="Munidasa M."/>
            <person name="Muniz J."/>
            <person name="Nguyen L."/>
            <person name="Ongeri F."/>
            <person name="Osuji N."/>
            <person name="Pu L.-L."/>
            <person name="Puazo M."/>
            <person name="Qu C."/>
            <person name="Quiroz J."/>
            <person name="Raj R."/>
            <person name="Weissenberger G."/>
            <person name="Xin Y."/>
            <person name="Zou X."/>
            <person name="Han Y."/>
            <person name="Richards S."/>
            <person name="Worley K."/>
            <person name="Muzny D."/>
            <person name="Gibbs R."/>
        </authorList>
    </citation>
    <scope>NUCLEOTIDE SEQUENCE</scope>
    <source>
        <strain evidence="1">Sampled in the wild</strain>
    </source>
</reference>
<evidence type="ECO:0000313" key="1">
    <source>
        <dbReference type="EMBL" id="KAG8236136.1"/>
    </source>
</evidence>
<keyword evidence="2" id="KW-1185">Reference proteome</keyword>